<gene>
    <name evidence="8" type="ordered locus">Sfum_0454</name>
</gene>
<comment type="subcellular location">
    <subcellularLocation>
        <location evidence="1">Cell membrane</location>
        <topology evidence="1">Multi-pass membrane protein</topology>
    </subcellularLocation>
</comment>
<dbReference type="RefSeq" id="WP_011697327.1">
    <property type="nucleotide sequence ID" value="NC_008554.1"/>
</dbReference>
<dbReference type="AlphaFoldDB" id="A0LFF2"/>
<keyword evidence="4 6" id="KW-1133">Transmembrane helix</keyword>
<dbReference type="STRING" id="335543.Sfum_0454"/>
<accession>A0LFF2</accession>
<feature type="transmembrane region" description="Helical" evidence="6">
    <location>
        <begin position="176"/>
        <end position="194"/>
    </location>
</feature>
<dbReference type="InterPro" id="IPR032816">
    <property type="entry name" value="VTT_dom"/>
</dbReference>
<evidence type="ECO:0000259" key="7">
    <source>
        <dbReference type="Pfam" id="PF09335"/>
    </source>
</evidence>
<feature type="domain" description="VTT" evidence="7">
    <location>
        <begin position="35"/>
        <end position="161"/>
    </location>
</feature>
<dbReference type="FunCoup" id="A0LFF2">
    <property type="interactions" value="1"/>
</dbReference>
<dbReference type="eggNOG" id="COG0586">
    <property type="taxonomic scope" value="Bacteria"/>
</dbReference>
<dbReference type="OrthoDB" id="9813426at2"/>
<evidence type="ECO:0000256" key="1">
    <source>
        <dbReference type="ARBA" id="ARBA00004651"/>
    </source>
</evidence>
<dbReference type="HOGENOM" id="CLU_044208_1_1_7"/>
<keyword evidence="3 6" id="KW-0812">Transmembrane</keyword>
<name>A0LFF2_SYNFM</name>
<keyword evidence="5 6" id="KW-0472">Membrane</keyword>
<evidence type="ECO:0000256" key="3">
    <source>
        <dbReference type="ARBA" id="ARBA00022692"/>
    </source>
</evidence>
<keyword evidence="2" id="KW-1003">Cell membrane</keyword>
<dbReference type="InterPro" id="IPR051311">
    <property type="entry name" value="DedA_domain"/>
</dbReference>
<dbReference type="GO" id="GO:0005886">
    <property type="term" value="C:plasma membrane"/>
    <property type="evidence" value="ECO:0007669"/>
    <property type="project" value="UniProtKB-SubCell"/>
</dbReference>
<dbReference type="Proteomes" id="UP000001784">
    <property type="component" value="Chromosome"/>
</dbReference>
<dbReference type="EMBL" id="CP000478">
    <property type="protein sequence ID" value="ABK16154.1"/>
    <property type="molecule type" value="Genomic_DNA"/>
</dbReference>
<proteinExistence type="predicted"/>
<feature type="transmembrane region" description="Helical" evidence="6">
    <location>
        <begin position="12"/>
        <end position="35"/>
    </location>
</feature>
<organism evidence="8 9">
    <name type="scientific">Syntrophobacter fumaroxidans (strain DSM 10017 / MPOB)</name>
    <dbReference type="NCBI Taxonomy" id="335543"/>
    <lineage>
        <taxon>Bacteria</taxon>
        <taxon>Pseudomonadati</taxon>
        <taxon>Thermodesulfobacteriota</taxon>
        <taxon>Syntrophobacteria</taxon>
        <taxon>Syntrophobacterales</taxon>
        <taxon>Syntrophobacteraceae</taxon>
        <taxon>Syntrophobacter</taxon>
    </lineage>
</organism>
<dbReference type="PANTHER" id="PTHR42709">
    <property type="entry name" value="ALKALINE PHOSPHATASE LIKE PROTEIN"/>
    <property type="match status" value="1"/>
</dbReference>
<evidence type="ECO:0000256" key="2">
    <source>
        <dbReference type="ARBA" id="ARBA00022475"/>
    </source>
</evidence>
<keyword evidence="9" id="KW-1185">Reference proteome</keyword>
<dbReference type="Pfam" id="PF09335">
    <property type="entry name" value="VTT_dom"/>
    <property type="match status" value="1"/>
</dbReference>
<feature type="transmembrane region" description="Helical" evidence="6">
    <location>
        <begin position="55"/>
        <end position="77"/>
    </location>
</feature>
<evidence type="ECO:0000313" key="9">
    <source>
        <dbReference type="Proteomes" id="UP000001784"/>
    </source>
</evidence>
<dbReference type="InParanoid" id="A0LFF2"/>
<dbReference type="KEGG" id="sfu:Sfum_0454"/>
<dbReference type="PANTHER" id="PTHR42709:SF6">
    <property type="entry name" value="UNDECAPRENYL PHOSPHATE TRANSPORTER A"/>
    <property type="match status" value="1"/>
</dbReference>
<protein>
    <recommendedName>
        <fullName evidence="7">VTT domain-containing protein</fullName>
    </recommendedName>
</protein>
<reference evidence="8 9" key="1">
    <citation type="submission" date="2006-10" db="EMBL/GenBank/DDBJ databases">
        <title>Complete sequence of Syntrophobacter fumaroxidans MPOB.</title>
        <authorList>
            <consortium name="US DOE Joint Genome Institute"/>
            <person name="Copeland A."/>
            <person name="Lucas S."/>
            <person name="Lapidus A."/>
            <person name="Barry K."/>
            <person name="Detter J.C."/>
            <person name="Glavina del Rio T."/>
            <person name="Hammon N."/>
            <person name="Israni S."/>
            <person name="Pitluck S."/>
            <person name="Goltsman E.G."/>
            <person name="Martinez M."/>
            <person name="Schmutz J."/>
            <person name="Larimer F."/>
            <person name="Land M."/>
            <person name="Hauser L."/>
            <person name="Kyrpides N."/>
            <person name="Kim E."/>
            <person name="Boone D.R."/>
            <person name="Brockman F."/>
            <person name="Culley D."/>
            <person name="Ferry J."/>
            <person name="Gunsalus R."/>
            <person name="McInerney M.J."/>
            <person name="Morrison M."/>
            <person name="Plugge C."/>
            <person name="Rohlin L."/>
            <person name="Scholten J."/>
            <person name="Sieber J."/>
            <person name="Stams A.J.M."/>
            <person name="Worm P."/>
            <person name="Henstra A.M."/>
            <person name="Richardson P."/>
        </authorList>
    </citation>
    <scope>NUCLEOTIDE SEQUENCE [LARGE SCALE GENOMIC DNA]</scope>
    <source>
        <strain evidence="9">DSM 10017 / MPOB</strain>
    </source>
</reference>
<feature type="transmembrane region" description="Helical" evidence="6">
    <location>
        <begin position="142"/>
        <end position="164"/>
    </location>
</feature>
<sequence length="213" mass="23093">MLTEMVSNFAIRCLETTGYLGAAFLMALESMIAPIPSEAVMPFVGFLVADGKWNLWIAVLATSAGSIIGSLASYLMGYHGGKPLVLKVGKYLLLDAHDLERTESFFNRRSGTLTIFVSRFVPVVRHLISIPAGTGKMPLGRFLIATLIGATLWNSFLLGCGMVLREHWSVVQTYSHQVDIVVVLALLAGAAWFVRARIGARSRKAMASSSEGE</sequence>
<evidence type="ECO:0000256" key="6">
    <source>
        <dbReference type="SAM" id="Phobius"/>
    </source>
</evidence>
<evidence type="ECO:0000256" key="5">
    <source>
        <dbReference type="ARBA" id="ARBA00023136"/>
    </source>
</evidence>
<evidence type="ECO:0000313" key="8">
    <source>
        <dbReference type="EMBL" id="ABK16154.1"/>
    </source>
</evidence>
<evidence type="ECO:0000256" key="4">
    <source>
        <dbReference type="ARBA" id="ARBA00022989"/>
    </source>
</evidence>